<keyword evidence="1" id="KW-0175">Coiled coil</keyword>
<dbReference type="AlphaFoldDB" id="A0A914MG79"/>
<organism evidence="2 3">
    <name type="scientific">Meloidogyne incognita</name>
    <name type="common">Southern root-knot nematode worm</name>
    <name type="synonym">Oxyuris incognita</name>
    <dbReference type="NCBI Taxonomy" id="6306"/>
    <lineage>
        <taxon>Eukaryota</taxon>
        <taxon>Metazoa</taxon>
        <taxon>Ecdysozoa</taxon>
        <taxon>Nematoda</taxon>
        <taxon>Chromadorea</taxon>
        <taxon>Rhabditida</taxon>
        <taxon>Tylenchina</taxon>
        <taxon>Tylenchomorpha</taxon>
        <taxon>Tylenchoidea</taxon>
        <taxon>Meloidogynidae</taxon>
        <taxon>Meloidogyninae</taxon>
        <taxon>Meloidogyne</taxon>
        <taxon>Meloidogyne incognita group</taxon>
    </lineage>
</organism>
<dbReference type="Gene3D" id="2.60.120.920">
    <property type="match status" value="1"/>
</dbReference>
<name>A0A914MG79_MELIC</name>
<proteinExistence type="predicted"/>
<evidence type="ECO:0000313" key="3">
    <source>
        <dbReference type="WBParaSite" id="Minc3s01834g26620"/>
    </source>
</evidence>
<dbReference type="InterPro" id="IPR043136">
    <property type="entry name" value="B30.2/SPRY_sf"/>
</dbReference>
<evidence type="ECO:0000313" key="2">
    <source>
        <dbReference type="Proteomes" id="UP000887563"/>
    </source>
</evidence>
<sequence>MKEDISSDSDYELIQSNTNLRQGNENENKDVLPENQINVEELKQTLQQMIDELKIENSKQNSALKEIIEQKDEKIVCLENKLKQMQESTGKKFEELTEELEQINNLDNQLCFVQVVNKWKEIKEKCTEAPWFTEDCCEAKCINTENPVGNCVKGNGFANIINDENIEYIDSKRDDRYGYSLGIDKETTIFGENAFIKPEDSSNYSLFYFEVKYLSKIQEERINHKSIDIGLANSSNNYARLNFSVYGKEIRFNVQNKKGQTGSLYLQNIRWNNNDILGCGLVYPPSTTDNFSYIFFTHNGKQIGNPILLNENCDGYKPFIQLHSCSAKTNFGKNLKVNPFVYDFSRHVFHKYSDYEKDLNELIEKFPLIAKEGIKQILLASGGIKENVSEKLLNIFPKNE</sequence>
<reference evidence="3" key="1">
    <citation type="submission" date="2022-11" db="UniProtKB">
        <authorList>
            <consortium name="WormBaseParasite"/>
        </authorList>
    </citation>
    <scope>IDENTIFICATION</scope>
</reference>
<protein>
    <submittedName>
        <fullName evidence="3">Uncharacterized protein</fullName>
    </submittedName>
</protein>
<dbReference type="Proteomes" id="UP000887563">
    <property type="component" value="Unplaced"/>
</dbReference>
<feature type="coiled-coil region" evidence="1">
    <location>
        <begin position="32"/>
        <end position="106"/>
    </location>
</feature>
<evidence type="ECO:0000256" key="1">
    <source>
        <dbReference type="SAM" id="Coils"/>
    </source>
</evidence>
<accession>A0A914MG79</accession>
<keyword evidence="2" id="KW-1185">Reference proteome</keyword>
<dbReference type="WBParaSite" id="Minc3s01834g26620">
    <property type="protein sequence ID" value="Minc3s01834g26620"/>
    <property type="gene ID" value="Minc3s01834g26620"/>
</dbReference>